<dbReference type="InterPro" id="IPR014748">
    <property type="entry name" value="Enoyl-CoA_hydra_C"/>
</dbReference>
<dbReference type="InterPro" id="IPR018376">
    <property type="entry name" value="Enoyl-CoA_hyd/isom_CS"/>
</dbReference>
<dbReference type="EMBL" id="CAXKWB010003185">
    <property type="protein sequence ID" value="CAL4068514.1"/>
    <property type="molecule type" value="Genomic_DNA"/>
</dbReference>
<dbReference type="EC" id="4.2.1.17" evidence="2"/>
<dbReference type="Gene3D" id="3.90.226.10">
    <property type="entry name" value="2-enoyl-CoA Hydratase, Chain A, domain 1"/>
    <property type="match status" value="1"/>
</dbReference>
<keyword evidence="6" id="KW-1185">Reference proteome</keyword>
<dbReference type="SUPFAM" id="SSF52096">
    <property type="entry name" value="ClpP/crotonase"/>
    <property type="match status" value="1"/>
</dbReference>
<evidence type="ECO:0000313" key="5">
    <source>
        <dbReference type="EMBL" id="CAL4068514.1"/>
    </source>
</evidence>
<accession>A0AAV2Q4H8</accession>
<feature type="non-terminal residue" evidence="5">
    <location>
        <position position="241"/>
    </location>
</feature>
<keyword evidence="3" id="KW-0456">Lyase</keyword>
<dbReference type="Pfam" id="PF00378">
    <property type="entry name" value="ECH_1"/>
    <property type="match status" value="1"/>
</dbReference>
<evidence type="ECO:0000256" key="2">
    <source>
        <dbReference type="ARBA" id="ARBA00012076"/>
    </source>
</evidence>
<dbReference type="PANTHER" id="PTHR11941">
    <property type="entry name" value="ENOYL-COA HYDRATASE-RELATED"/>
    <property type="match status" value="1"/>
</dbReference>
<protein>
    <recommendedName>
        <fullName evidence="2">enoyl-CoA hydratase</fullName>
        <ecNumber evidence="2">4.2.1.17</ecNumber>
    </recommendedName>
</protein>
<dbReference type="GO" id="GO:0005739">
    <property type="term" value="C:mitochondrion"/>
    <property type="evidence" value="ECO:0007669"/>
    <property type="project" value="TreeGrafter"/>
</dbReference>
<dbReference type="PROSITE" id="PS00166">
    <property type="entry name" value="ENOYL_COA_HYDRATASE"/>
    <property type="match status" value="1"/>
</dbReference>
<feature type="non-terminal residue" evidence="5">
    <location>
        <position position="1"/>
    </location>
</feature>
<comment type="caution">
    <text evidence="5">The sequence shown here is derived from an EMBL/GenBank/DDBJ whole genome shotgun (WGS) entry which is preliminary data.</text>
</comment>
<dbReference type="Proteomes" id="UP001497623">
    <property type="component" value="Unassembled WGS sequence"/>
</dbReference>
<dbReference type="InterPro" id="IPR029045">
    <property type="entry name" value="ClpP/crotonase-like_dom_sf"/>
</dbReference>
<dbReference type="InterPro" id="IPR001753">
    <property type="entry name" value="Enoyl-CoA_hydra/iso"/>
</dbReference>
<gene>
    <name evidence="5" type="ORF">MNOR_LOCUS7316</name>
</gene>
<proteinExistence type="inferred from homology"/>
<dbReference type="GO" id="GO:0004300">
    <property type="term" value="F:enoyl-CoA hydratase activity"/>
    <property type="evidence" value="ECO:0007669"/>
    <property type="project" value="UniProtKB-EC"/>
</dbReference>
<dbReference type="Gene3D" id="1.10.12.10">
    <property type="entry name" value="Lyase 2-enoyl-coa Hydratase, Chain A, domain 2"/>
    <property type="match status" value="1"/>
</dbReference>
<evidence type="ECO:0000256" key="3">
    <source>
        <dbReference type="ARBA" id="ARBA00023239"/>
    </source>
</evidence>
<dbReference type="CDD" id="cd06558">
    <property type="entry name" value="crotonase-like"/>
    <property type="match status" value="1"/>
</dbReference>
<dbReference type="PANTHER" id="PTHR11941:SF54">
    <property type="entry name" value="ENOYL-COA HYDRATASE, MITOCHONDRIAL"/>
    <property type="match status" value="1"/>
</dbReference>
<comment type="similarity">
    <text evidence="1 4">Belongs to the enoyl-CoA hydratase/isomerase family.</text>
</comment>
<dbReference type="AlphaFoldDB" id="A0AAV2Q4H8"/>
<reference evidence="5 6" key="1">
    <citation type="submission" date="2024-05" db="EMBL/GenBank/DDBJ databases">
        <authorList>
            <person name="Wallberg A."/>
        </authorList>
    </citation>
    <scope>NUCLEOTIDE SEQUENCE [LARGE SCALE GENOMIC DNA]</scope>
</reference>
<evidence type="ECO:0000313" key="6">
    <source>
        <dbReference type="Proteomes" id="UP001497623"/>
    </source>
</evidence>
<dbReference type="FunFam" id="3.90.226.10:FF:000009">
    <property type="entry name" value="Carnitinyl-CoA dehydratase"/>
    <property type="match status" value="1"/>
</dbReference>
<name>A0AAV2Q4H8_MEGNR</name>
<organism evidence="5 6">
    <name type="scientific">Meganyctiphanes norvegica</name>
    <name type="common">Northern krill</name>
    <name type="synonym">Thysanopoda norvegica</name>
    <dbReference type="NCBI Taxonomy" id="48144"/>
    <lineage>
        <taxon>Eukaryota</taxon>
        <taxon>Metazoa</taxon>
        <taxon>Ecdysozoa</taxon>
        <taxon>Arthropoda</taxon>
        <taxon>Crustacea</taxon>
        <taxon>Multicrustacea</taxon>
        <taxon>Malacostraca</taxon>
        <taxon>Eumalacostraca</taxon>
        <taxon>Eucarida</taxon>
        <taxon>Euphausiacea</taxon>
        <taxon>Euphausiidae</taxon>
        <taxon>Meganyctiphanes</taxon>
    </lineage>
</organism>
<evidence type="ECO:0000256" key="4">
    <source>
        <dbReference type="RuleBase" id="RU003707"/>
    </source>
</evidence>
<dbReference type="GO" id="GO:0006635">
    <property type="term" value="P:fatty acid beta-oxidation"/>
    <property type="evidence" value="ECO:0007669"/>
    <property type="project" value="TreeGrafter"/>
</dbReference>
<sequence>GAKYANILVETRGEEGCVGVITLNRPKARNALSNELVLDLASAVRAFNDDKKVGAIVITGSLKVFAAGADIKMMNTSGSKSSSNFNLPGDHWECLSRSEKPTIAAVNGIALGGGCELAMQCDIILAGEKARFGQPEIVIGTIPGGGGTQRLPRAIGKSRAMQMCLTGEMISAKKEEDWGLVSSVHPPEQLLEEAVSLGEKICAHSKLIVAMCKESINTSYETHLDEGCQSEKSMFYATFAT</sequence>
<evidence type="ECO:0000256" key="1">
    <source>
        <dbReference type="ARBA" id="ARBA00005254"/>
    </source>
</evidence>